<dbReference type="EMBL" id="AYKH01000042">
    <property type="protein sequence ID" value="ROO24480.1"/>
    <property type="molecule type" value="Genomic_DNA"/>
</dbReference>
<comment type="caution">
    <text evidence="3">The sequence shown here is derived from an EMBL/GenBank/DDBJ whole genome shotgun (WGS) entry which is preliminary data.</text>
</comment>
<evidence type="ECO:0000256" key="1">
    <source>
        <dbReference type="SAM" id="Phobius"/>
    </source>
</evidence>
<proteinExistence type="predicted"/>
<accession>A0A423PFY5</accession>
<organism evidence="3 4">
    <name type="scientific">Salinisphaera orenii MK-B5</name>
    <dbReference type="NCBI Taxonomy" id="856730"/>
    <lineage>
        <taxon>Bacteria</taxon>
        <taxon>Pseudomonadati</taxon>
        <taxon>Pseudomonadota</taxon>
        <taxon>Gammaproteobacteria</taxon>
        <taxon>Salinisphaerales</taxon>
        <taxon>Salinisphaeraceae</taxon>
        <taxon>Salinisphaera</taxon>
    </lineage>
</organism>
<gene>
    <name evidence="3" type="ORF">SAOR_14900</name>
</gene>
<dbReference type="Proteomes" id="UP000283993">
    <property type="component" value="Unassembled WGS sequence"/>
</dbReference>
<feature type="transmembrane region" description="Helical" evidence="1">
    <location>
        <begin position="337"/>
        <end position="356"/>
    </location>
</feature>
<keyword evidence="1" id="KW-0472">Membrane</keyword>
<dbReference type="SUPFAM" id="SSF53300">
    <property type="entry name" value="vWA-like"/>
    <property type="match status" value="1"/>
</dbReference>
<dbReference type="InterPro" id="IPR036465">
    <property type="entry name" value="vWFA_dom_sf"/>
</dbReference>
<dbReference type="SMART" id="SM00327">
    <property type="entry name" value="VWA"/>
    <property type="match status" value="1"/>
</dbReference>
<evidence type="ECO:0000313" key="3">
    <source>
        <dbReference type="EMBL" id="ROO24480.1"/>
    </source>
</evidence>
<feature type="domain" description="VWFA" evidence="2">
    <location>
        <begin position="60"/>
        <end position="267"/>
    </location>
</feature>
<dbReference type="CDD" id="cd00198">
    <property type="entry name" value="vWFA"/>
    <property type="match status" value="1"/>
</dbReference>
<keyword evidence="4" id="KW-1185">Reference proteome</keyword>
<keyword evidence="1" id="KW-0812">Transmembrane</keyword>
<keyword evidence="1" id="KW-1133">Transmembrane helix</keyword>
<dbReference type="InterPro" id="IPR002035">
    <property type="entry name" value="VWF_A"/>
</dbReference>
<dbReference type="PROSITE" id="PS50234">
    <property type="entry name" value="VWFA"/>
    <property type="match status" value="1"/>
</dbReference>
<reference evidence="3 4" key="1">
    <citation type="submission" date="2013-10" db="EMBL/GenBank/DDBJ databases">
        <title>Salinisphaera orenii MK-B5 Genome Sequencing.</title>
        <authorList>
            <person name="Lai Q."/>
            <person name="Li C."/>
            <person name="Shao Z."/>
        </authorList>
    </citation>
    <scope>NUCLEOTIDE SEQUENCE [LARGE SCALE GENOMIC DNA]</scope>
    <source>
        <strain evidence="3 4">MK-B5</strain>
    </source>
</reference>
<dbReference type="AlphaFoldDB" id="A0A423PFY5"/>
<dbReference type="Gene3D" id="3.40.50.410">
    <property type="entry name" value="von Willebrand factor, type A domain"/>
    <property type="match status" value="1"/>
</dbReference>
<protein>
    <submittedName>
        <fullName evidence="3">MxaL protein</fullName>
    </submittedName>
</protein>
<name>A0A423PFY5_9GAMM</name>
<feature type="transmembrane region" description="Helical" evidence="1">
    <location>
        <begin position="33"/>
        <end position="52"/>
    </location>
</feature>
<sequence>MHERCRAPVAGWVDVTAGYARLWRRVKRSDPKLWGLVLALILTLATFVVPRWPLARPVYATLFVVDITRSMNVADYRAGGEPVTRVARAKQAVASAIARLPCGSRVGLALFSERTVNITLMPIEVCASFNALQASVDMIDWRAAWAADSNVNRGLVDAMEKIELARAGGALDEHTSLVFLTDGHEAPPVNPRYEPDPAILVPGKKPGAPGAAAADAPPLHGLLVGVGGYTPVEIPKYNAEGERIGVYEADDVPQAANFGQPANPEEIDGYVPRNAPWGRSEKLGNEHLSAVREAHLQSMADAADFDYLHLDDDAAFYRAVTPRAWAEIRERPTDIRWLFAALALVFVVLVHAGTVISDLRRRARFVFPDHPSRRSVS</sequence>
<evidence type="ECO:0000259" key="2">
    <source>
        <dbReference type="PROSITE" id="PS50234"/>
    </source>
</evidence>
<evidence type="ECO:0000313" key="4">
    <source>
        <dbReference type="Proteomes" id="UP000283993"/>
    </source>
</evidence>
<dbReference type="Pfam" id="PF13519">
    <property type="entry name" value="VWA_2"/>
    <property type="match status" value="1"/>
</dbReference>